<evidence type="ECO:0000313" key="6">
    <source>
        <dbReference type="EMBL" id="OUM21569.1"/>
    </source>
</evidence>
<dbReference type="EMBL" id="NHOC01000002">
    <property type="protein sequence ID" value="OUM21569.1"/>
    <property type="molecule type" value="Genomic_DNA"/>
</dbReference>
<organism evidence="6 7">
    <name type="scientific">Butyricicoccus porcorum</name>
    <dbReference type="NCBI Taxonomy" id="1945634"/>
    <lineage>
        <taxon>Bacteria</taxon>
        <taxon>Bacillati</taxon>
        <taxon>Bacillota</taxon>
        <taxon>Clostridia</taxon>
        <taxon>Eubacteriales</taxon>
        <taxon>Butyricicoccaceae</taxon>
        <taxon>Butyricicoccus</taxon>
    </lineage>
</organism>
<keyword evidence="4 5" id="KW-0472">Membrane</keyword>
<evidence type="ECO:0000313" key="7">
    <source>
        <dbReference type="Proteomes" id="UP000194903"/>
    </source>
</evidence>
<evidence type="ECO:0008006" key="8">
    <source>
        <dbReference type="Google" id="ProtNLM"/>
    </source>
</evidence>
<dbReference type="NCBIfam" id="TIGR01593">
    <property type="entry name" value="holin_tox_secr"/>
    <property type="match status" value="1"/>
</dbReference>
<sequence length="170" mass="18595">MPATINTQTTFHAPVFSRLLKSFIRSTPCIYRTTQSVDLQQQDSVNFDIVEKTCGGNYMVYAITFAFIVLDFVTGLIKAVSSGKFKSSMMREGLFHKIGEILCIALGILIQYAEGYLDLGINLPVAGAICTYIVLMEIGSALENICAINPDLAASKLLKIIGIGREESDE</sequence>
<feature type="transmembrane region" description="Helical" evidence="5">
    <location>
        <begin position="119"/>
        <end position="135"/>
    </location>
</feature>
<keyword evidence="2 5" id="KW-0812">Transmembrane</keyword>
<dbReference type="Proteomes" id="UP000194903">
    <property type="component" value="Unassembled WGS sequence"/>
</dbReference>
<evidence type="ECO:0000256" key="5">
    <source>
        <dbReference type="SAM" id="Phobius"/>
    </source>
</evidence>
<evidence type="ECO:0000256" key="4">
    <source>
        <dbReference type="ARBA" id="ARBA00023136"/>
    </source>
</evidence>
<evidence type="ECO:0000256" key="2">
    <source>
        <dbReference type="ARBA" id="ARBA00022692"/>
    </source>
</evidence>
<name>A0A252F730_9FIRM</name>
<keyword evidence="3 5" id="KW-1133">Transmembrane helix</keyword>
<dbReference type="Pfam" id="PF05105">
    <property type="entry name" value="Phage_holin_4_1"/>
    <property type="match status" value="1"/>
</dbReference>
<comment type="subcellular location">
    <subcellularLocation>
        <location evidence="1">Membrane</location>
        <topology evidence="1">Multi-pass membrane protein</topology>
    </subcellularLocation>
</comment>
<evidence type="ECO:0000256" key="1">
    <source>
        <dbReference type="ARBA" id="ARBA00004141"/>
    </source>
</evidence>
<accession>A0A252F730</accession>
<proteinExistence type="predicted"/>
<comment type="caution">
    <text evidence="6">The sequence shown here is derived from an EMBL/GenBank/DDBJ whole genome shotgun (WGS) entry which is preliminary data.</text>
</comment>
<dbReference type="OrthoDB" id="88184at2"/>
<gene>
    <name evidence="6" type="ORF">CBW42_03120</name>
</gene>
<feature type="transmembrane region" description="Helical" evidence="5">
    <location>
        <begin position="58"/>
        <end position="81"/>
    </location>
</feature>
<reference evidence="6 7" key="1">
    <citation type="submission" date="2017-05" db="EMBL/GenBank/DDBJ databases">
        <title>Butyricicoccus porcorum sp. nov. a butyrate-producing bacterium from the swine intestinal tract.</title>
        <authorList>
            <person name="Trachsel J."/>
            <person name="Humphrey S."/>
            <person name="Allen H.K."/>
        </authorList>
    </citation>
    <scope>NUCLEOTIDE SEQUENCE [LARGE SCALE GENOMIC DNA]</scope>
    <source>
        <strain evidence="6">BB10</strain>
    </source>
</reference>
<dbReference type="AlphaFoldDB" id="A0A252F730"/>
<protein>
    <recommendedName>
        <fullName evidence="8">Holin</fullName>
    </recommendedName>
</protein>
<keyword evidence="7" id="KW-1185">Reference proteome</keyword>
<evidence type="ECO:0000256" key="3">
    <source>
        <dbReference type="ARBA" id="ARBA00022989"/>
    </source>
</evidence>
<feature type="transmembrane region" description="Helical" evidence="5">
    <location>
        <begin position="93"/>
        <end position="113"/>
    </location>
</feature>
<dbReference type="InterPro" id="IPR006480">
    <property type="entry name" value="Phage_holin_4_1"/>
</dbReference>
<dbReference type="RefSeq" id="WP_087017642.1">
    <property type="nucleotide sequence ID" value="NZ_NHOC01000002.1"/>
</dbReference>
<dbReference type="GO" id="GO:0016020">
    <property type="term" value="C:membrane"/>
    <property type="evidence" value="ECO:0007669"/>
    <property type="project" value="UniProtKB-SubCell"/>
</dbReference>